<dbReference type="Pfam" id="PF00646">
    <property type="entry name" value="F-box"/>
    <property type="match status" value="1"/>
</dbReference>
<keyword evidence="3" id="KW-1185">Reference proteome</keyword>
<dbReference type="InterPro" id="IPR013187">
    <property type="entry name" value="F-box-assoc_dom_typ3"/>
</dbReference>
<name>A0ABC9BRX4_9POAL</name>
<sequence length="400" mass="44165">MPDSGSCLPDDVLVQIFLLVPTWFRRPLRLVCKGWRTVIDERAPPEDNLPAKILVFINQGRTSRALVFNGGSSGHRERTRTYTSSSDGGRVHMVVTCNGLLCLHDHTTYGGLSFSAVTVTNPVTGDTAALPPVPTRWSWGQFAKAPGHYSFGFHRETKLHKVVYIPRGHRRSLDALQVFTLGDKAWREVPVPVPGACHDLHCEPVSVAGATYWLAAGAAGRVMALDLGEGERVTSFDAPPAMAPTPARSASRDTPWRLTKVGASLGVVVSSPRPSMYRTRVEVWVLDMDVGGGGERLPRWSRRYCVGETAVSSWVMAPQLTHGDYVVSAEHGWDYESWRRRERTLHRHEAGELVDGGDDGWQLQLPPEKGAQLIVSSEELKGKVTTFAYVETRNPVPRNK</sequence>
<dbReference type="Gene3D" id="1.20.1280.50">
    <property type="match status" value="1"/>
</dbReference>
<dbReference type="InterPro" id="IPR036047">
    <property type="entry name" value="F-box-like_dom_sf"/>
</dbReference>
<protein>
    <recommendedName>
        <fullName evidence="1">F-box domain-containing protein</fullName>
    </recommendedName>
</protein>
<reference evidence="2 3" key="2">
    <citation type="submission" date="2024-10" db="EMBL/GenBank/DDBJ databases">
        <authorList>
            <person name="Ryan C."/>
        </authorList>
    </citation>
    <scope>NUCLEOTIDE SEQUENCE [LARGE SCALE GENOMIC DNA]</scope>
</reference>
<dbReference type="SMART" id="SM00256">
    <property type="entry name" value="FBOX"/>
    <property type="match status" value="1"/>
</dbReference>
<dbReference type="InterPro" id="IPR017451">
    <property type="entry name" value="F-box-assoc_interact_dom"/>
</dbReference>
<dbReference type="NCBIfam" id="TIGR01640">
    <property type="entry name" value="F_box_assoc_1"/>
    <property type="match status" value="1"/>
</dbReference>
<dbReference type="InterPro" id="IPR001810">
    <property type="entry name" value="F-box_dom"/>
</dbReference>
<dbReference type="PANTHER" id="PTHR31672:SF13">
    <property type="entry name" value="F-BOX PROTEIN CPR30-LIKE"/>
    <property type="match status" value="1"/>
</dbReference>
<dbReference type="EMBL" id="OZ075137">
    <property type="protein sequence ID" value="CAL5005564.1"/>
    <property type="molecule type" value="Genomic_DNA"/>
</dbReference>
<dbReference type="Proteomes" id="UP001497457">
    <property type="component" value="Chromosome 27b"/>
</dbReference>
<gene>
    <name evidence="2" type="ORF">URODEC1_LOCUS67534</name>
</gene>
<organism evidence="2 3">
    <name type="scientific">Urochloa decumbens</name>
    <dbReference type="NCBI Taxonomy" id="240449"/>
    <lineage>
        <taxon>Eukaryota</taxon>
        <taxon>Viridiplantae</taxon>
        <taxon>Streptophyta</taxon>
        <taxon>Embryophyta</taxon>
        <taxon>Tracheophyta</taxon>
        <taxon>Spermatophyta</taxon>
        <taxon>Magnoliopsida</taxon>
        <taxon>Liliopsida</taxon>
        <taxon>Poales</taxon>
        <taxon>Poaceae</taxon>
        <taxon>PACMAD clade</taxon>
        <taxon>Panicoideae</taxon>
        <taxon>Panicodae</taxon>
        <taxon>Paniceae</taxon>
        <taxon>Melinidinae</taxon>
        <taxon>Urochloa</taxon>
    </lineage>
</organism>
<feature type="domain" description="F-box" evidence="1">
    <location>
        <begin position="8"/>
        <end position="49"/>
    </location>
</feature>
<reference evidence="3" key="1">
    <citation type="submission" date="2024-06" db="EMBL/GenBank/DDBJ databases">
        <authorList>
            <person name="Ryan C."/>
        </authorList>
    </citation>
    <scope>NUCLEOTIDE SEQUENCE [LARGE SCALE GENOMIC DNA]</scope>
</reference>
<evidence type="ECO:0000313" key="3">
    <source>
        <dbReference type="Proteomes" id="UP001497457"/>
    </source>
</evidence>
<evidence type="ECO:0000313" key="2">
    <source>
        <dbReference type="EMBL" id="CAL5005564.1"/>
    </source>
</evidence>
<proteinExistence type="predicted"/>
<dbReference type="InterPro" id="IPR050796">
    <property type="entry name" value="SCF_F-box_component"/>
</dbReference>
<evidence type="ECO:0000259" key="1">
    <source>
        <dbReference type="SMART" id="SM00256"/>
    </source>
</evidence>
<dbReference type="AlphaFoldDB" id="A0ABC9BRX4"/>
<dbReference type="Pfam" id="PF08268">
    <property type="entry name" value="FBA_3"/>
    <property type="match status" value="1"/>
</dbReference>
<dbReference type="PANTHER" id="PTHR31672">
    <property type="entry name" value="BNACNNG10540D PROTEIN"/>
    <property type="match status" value="1"/>
</dbReference>
<dbReference type="SUPFAM" id="SSF81383">
    <property type="entry name" value="F-box domain"/>
    <property type="match status" value="1"/>
</dbReference>
<accession>A0ABC9BRX4</accession>